<comment type="caution">
    <text evidence="1">The sequence shown here is derived from an EMBL/GenBank/DDBJ whole genome shotgun (WGS) entry which is preliminary data.</text>
</comment>
<organism evidence="1 2">
    <name type="scientific">Pseudooceanicola batsensis (strain ATCC BAA-863 / DSM 15984 / KCTC 12145 / HTCC2597)</name>
    <name type="common">Oceanicola batsensis</name>
    <dbReference type="NCBI Taxonomy" id="252305"/>
    <lineage>
        <taxon>Bacteria</taxon>
        <taxon>Pseudomonadati</taxon>
        <taxon>Pseudomonadota</taxon>
        <taxon>Alphaproteobacteria</taxon>
        <taxon>Rhodobacterales</taxon>
        <taxon>Paracoccaceae</taxon>
        <taxon>Pseudooceanicola</taxon>
    </lineage>
</organism>
<dbReference type="AlphaFoldDB" id="A3U1E2"/>
<keyword evidence="2" id="KW-1185">Reference proteome</keyword>
<name>A3U1E2_PSEBH</name>
<dbReference type="STRING" id="252305.OB2597_20911"/>
<dbReference type="HOGENOM" id="CLU_3426622_0_0_5"/>
<reference evidence="1 2" key="1">
    <citation type="journal article" date="2010" name="J. Bacteriol.">
        <title>Genome sequences of Oceanicola granulosus HTCC2516(T) and Oceanicola batsensis HTCC2597(TDelta).</title>
        <authorList>
            <person name="Thrash J.C."/>
            <person name="Cho J.C."/>
            <person name="Vergin K.L."/>
            <person name="Giovannoni S.J."/>
        </authorList>
    </citation>
    <scope>NUCLEOTIDE SEQUENCE [LARGE SCALE GENOMIC DNA]</scope>
    <source>
        <strain evidence="2">ATCC BAA-863 / DSM 15984 / KCTC 12145 / HTCC2597</strain>
    </source>
</reference>
<proteinExistence type="predicted"/>
<dbReference type="Proteomes" id="UP000004318">
    <property type="component" value="Unassembled WGS sequence"/>
</dbReference>
<accession>A3U1E2</accession>
<gene>
    <name evidence="1" type="ORF">OB2597_20911</name>
</gene>
<dbReference type="EMBL" id="AAMO01000009">
    <property type="protein sequence ID" value="EAQ02125.1"/>
    <property type="molecule type" value="Genomic_DNA"/>
</dbReference>
<evidence type="ECO:0000313" key="2">
    <source>
        <dbReference type="Proteomes" id="UP000004318"/>
    </source>
</evidence>
<sequence length="21" mass="2372">MIMATGLVADIGNILQQHLFW</sequence>
<protein>
    <submittedName>
        <fullName evidence="1">Uncharacterized protein</fullName>
    </submittedName>
</protein>
<evidence type="ECO:0000313" key="1">
    <source>
        <dbReference type="EMBL" id="EAQ02125.1"/>
    </source>
</evidence>